<organism evidence="2 3">
    <name type="scientific">Actinophytocola algeriensis</name>
    <dbReference type="NCBI Taxonomy" id="1768010"/>
    <lineage>
        <taxon>Bacteria</taxon>
        <taxon>Bacillati</taxon>
        <taxon>Actinomycetota</taxon>
        <taxon>Actinomycetes</taxon>
        <taxon>Pseudonocardiales</taxon>
        <taxon>Pseudonocardiaceae</taxon>
    </lineage>
</organism>
<feature type="compositionally biased region" description="Basic and acidic residues" evidence="1">
    <location>
        <begin position="12"/>
        <end position="22"/>
    </location>
</feature>
<feature type="region of interest" description="Disordered" evidence="1">
    <location>
        <begin position="12"/>
        <end position="66"/>
    </location>
</feature>
<gene>
    <name evidence="2" type="ORF">FHR82_002252</name>
</gene>
<reference evidence="2 3" key="1">
    <citation type="submission" date="2020-08" db="EMBL/GenBank/DDBJ databases">
        <title>Genomic Encyclopedia of Type Strains, Phase III (KMG-III): the genomes of soil and plant-associated and newly described type strains.</title>
        <authorList>
            <person name="Whitman W."/>
        </authorList>
    </citation>
    <scope>NUCLEOTIDE SEQUENCE [LARGE SCALE GENOMIC DNA]</scope>
    <source>
        <strain evidence="2 3">CECT 8960</strain>
    </source>
</reference>
<comment type="caution">
    <text evidence="2">The sequence shown here is derived from an EMBL/GenBank/DDBJ whole genome shotgun (WGS) entry which is preliminary data.</text>
</comment>
<evidence type="ECO:0000313" key="2">
    <source>
        <dbReference type="EMBL" id="MBB4906035.1"/>
    </source>
</evidence>
<protein>
    <submittedName>
        <fullName evidence="2">Uncharacterized protein</fullName>
    </submittedName>
</protein>
<dbReference type="EMBL" id="JACHJQ010000002">
    <property type="protein sequence ID" value="MBB4906035.1"/>
    <property type="molecule type" value="Genomic_DNA"/>
</dbReference>
<dbReference type="AlphaFoldDB" id="A0A7W7Q2W4"/>
<dbReference type="Proteomes" id="UP000520767">
    <property type="component" value="Unassembled WGS sequence"/>
</dbReference>
<keyword evidence="3" id="KW-1185">Reference proteome</keyword>
<accession>A0A7W7Q2W4</accession>
<evidence type="ECO:0000256" key="1">
    <source>
        <dbReference type="SAM" id="MobiDB-lite"/>
    </source>
</evidence>
<name>A0A7W7Q2W4_9PSEU</name>
<evidence type="ECO:0000313" key="3">
    <source>
        <dbReference type="Proteomes" id="UP000520767"/>
    </source>
</evidence>
<sequence length="66" mass="7106">MLASFLRHLADRRGRLPSRDSGHASPGQRSLLALRGVSTKEPGRSDTRQAGTAYRALKCPTFGGDP</sequence>
<proteinExistence type="predicted"/>